<feature type="region of interest" description="Disordered" evidence="1">
    <location>
        <begin position="400"/>
        <end position="422"/>
    </location>
</feature>
<accession>A0A9W8QE20</accession>
<reference evidence="3" key="1">
    <citation type="journal article" date="2023" name="Access Microbiol">
        <title>De-novo genome assembly for Akanthomyces muscarius, a biocontrol agent of insect agricultural pests.</title>
        <authorList>
            <person name="Erdos Z."/>
            <person name="Studholme D.J."/>
            <person name="Raymond B."/>
            <person name="Sharma M."/>
        </authorList>
    </citation>
    <scope>NUCLEOTIDE SEQUENCE</scope>
    <source>
        <strain evidence="3">Ve6</strain>
    </source>
</reference>
<evidence type="ECO:0000256" key="2">
    <source>
        <dbReference type="SAM" id="SignalP"/>
    </source>
</evidence>
<feature type="region of interest" description="Disordered" evidence="1">
    <location>
        <begin position="145"/>
        <end position="254"/>
    </location>
</feature>
<name>A0A9W8QE20_AKAMU</name>
<evidence type="ECO:0000313" key="3">
    <source>
        <dbReference type="EMBL" id="KAJ4154919.1"/>
    </source>
</evidence>
<feature type="region of interest" description="Disordered" evidence="1">
    <location>
        <begin position="273"/>
        <end position="297"/>
    </location>
</feature>
<dbReference type="Proteomes" id="UP001144673">
    <property type="component" value="Chromosome 6"/>
</dbReference>
<feature type="compositionally biased region" description="Basic and acidic residues" evidence="1">
    <location>
        <begin position="179"/>
        <end position="189"/>
    </location>
</feature>
<dbReference type="KEGG" id="amus:LMH87_000190"/>
<organism evidence="3 4">
    <name type="scientific">Akanthomyces muscarius</name>
    <name type="common">Entomopathogenic fungus</name>
    <name type="synonym">Lecanicillium muscarium</name>
    <dbReference type="NCBI Taxonomy" id="2231603"/>
    <lineage>
        <taxon>Eukaryota</taxon>
        <taxon>Fungi</taxon>
        <taxon>Dikarya</taxon>
        <taxon>Ascomycota</taxon>
        <taxon>Pezizomycotina</taxon>
        <taxon>Sordariomycetes</taxon>
        <taxon>Hypocreomycetidae</taxon>
        <taxon>Hypocreales</taxon>
        <taxon>Cordycipitaceae</taxon>
        <taxon>Akanthomyces</taxon>
    </lineage>
</organism>
<evidence type="ECO:0000256" key="1">
    <source>
        <dbReference type="SAM" id="MobiDB-lite"/>
    </source>
</evidence>
<keyword evidence="4" id="KW-1185">Reference proteome</keyword>
<gene>
    <name evidence="3" type="ORF">LMH87_000190</name>
</gene>
<dbReference type="AlphaFoldDB" id="A0A9W8QE20"/>
<feature type="signal peptide" evidence="2">
    <location>
        <begin position="1"/>
        <end position="26"/>
    </location>
</feature>
<evidence type="ECO:0000313" key="4">
    <source>
        <dbReference type="Proteomes" id="UP001144673"/>
    </source>
</evidence>
<comment type="caution">
    <text evidence="3">The sequence shown here is derived from an EMBL/GenBank/DDBJ whole genome shotgun (WGS) entry which is preliminary data.</text>
</comment>
<feature type="compositionally biased region" description="Low complexity" evidence="1">
    <location>
        <begin position="158"/>
        <end position="169"/>
    </location>
</feature>
<feature type="compositionally biased region" description="Acidic residues" evidence="1">
    <location>
        <begin position="196"/>
        <end position="213"/>
    </location>
</feature>
<dbReference type="EMBL" id="JAJHUN010000007">
    <property type="protein sequence ID" value="KAJ4154919.1"/>
    <property type="molecule type" value="Genomic_DNA"/>
</dbReference>
<dbReference type="RefSeq" id="XP_056055043.1">
    <property type="nucleotide sequence ID" value="XM_056198057.1"/>
</dbReference>
<protein>
    <submittedName>
        <fullName evidence="3">Uncharacterized protein</fullName>
    </submittedName>
</protein>
<keyword evidence="2" id="KW-0732">Signal</keyword>
<sequence length="422" mass="45033">MAEVLGVVSAAAQLATLCCSLLRVMAKLKGAGLTLQNYQLQLQDLSLLSNSISRNPLLQTSEIGTLTQSLLSLIRQANLTFVLQKHRIIRTLYILCRERDLVETLTAVERQKLSLCLSIEQIQSDALFEIRASIQDMSYEMPNVKKKRVGTRIQARETSTSQSNGNNSNMKPAAAKNTTKGDETAKDDSPTAQVDSSDEDSSVSDSFDDESVVDSDSCTGSCAGRVEQTPTLHIKDNDVKNNPATRGSTAADGEIGHDTCAAEVDQVINDTALEKNPAPCGSTTATRETGPDSRAADVPQIANEEQVATEPLAPKDSPGISDVSSSGRATLFVGNKVEVSGHKVPLLEEVSKIRNVTKCGPGDSHIGSYVVYTGGSIPEKSEKLNVSVMMGSISGVTFEGDEDENSAAPAERRVGGVLQFRS</sequence>
<proteinExistence type="predicted"/>
<feature type="chain" id="PRO_5040797197" evidence="2">
    <location>
        <begin position="27"/>
        <end position="422"/>
    </location>
</feature>
<dbReference type="GeneID" id="80887349"/>